<protein>
    <submittedName>
        <fullName evidence="1">Uncharacterized protein</fullName>
    </submittedName>
</protein>
<evidence type="ECO:0000313" key="2">
    <source>
        <dbReference type="Proteomes" id="UP000034688"/>
    </source>
</evidence>
<accession>A0A0G0BC82</accession>
<gene>
    <name evidence="1" type="ORF">UR54_C0004G0020</name>
</gene>
<evidence type="ECO:0000313" key="1">
    <source>
        <dbReference type="EMBL" id="KKP61246.1"/>
    </source>
</evidence>
<dbReference type="Proteomes" id="UP000034688">
    <property type="component" value="Unassembled WGS sequence"/>
</dbReference>
<sequence>MGTEQKLGSMENLGIKEPLGPTVVIASFLLSHGDPRGEHPNIDLTAKNTAVWLTTPVTIKGEIYDFIIGPDGIASTIAIRRSNGLPQIYFQEEDVMVDIADIKRSELASFSNSPEGAKAQVIYKTYPKEELKECYTVLTLSGNEIEKFSPFAKKRTLISGMKNRGLSSLSTSFWAVRITNRTDLPFGRELPRKK</sequence>
<dbReference type="AlphaFoldDB" id="A0A0G0BC82"/>
<comment type="caution">
    <text evidence="1">The sequence shown here is derived from an EMBL/GenBank/DDBJ whole genome shotgun (WGS) entry which is preliminary data.</text>
</comment>
<name>A0A0G0BC82_9BACT</name>
<organism evidence="1 2">
    <name type="scientific">Candidatus Roizmanbacteria bacterium GW2011_GWA2_34_18</name>
    <dbReference type="NCBI Taxonomy" id="1618477"/>
    <lineage>
        <taxon>Bacteria</taxon>
        <taxon>Candidatus Roizmaniibacteriota</taxon>
    </lineage>
</organism>
<dbReference type="EMBL" id="LBPP01000004">
    <property type="protein sequence ID" value="KKP61246.1"/>
    <property type="molecule type" value="Genomic_DNA"/>
</dbReference>
<dbReference type="STRING" id="1618477.UR54_C0004G0020"/>
<proteinExistence type="predicted"/>
<reference evidence="1 2" key="1">
    <citation type="journal article" date="2015" name="Nature">
        <title>rRNA introns, odd ribosomes, and small enigmatic genomes across a large radiation of phyla.</title>
        <authorList>
            <person name="Brown C.T."/>
            <person name="Hug L.A."/>
            <person name="Thomas B.C."/>
            <person name="Sharon I."/>
            <person name="Castelle C.J."/>
            <person name="Singh A."/>
            <person name="Wilkins M.J."/>
            <person name="Williams K.H."/>
            <person name="Banfield J.F."/>
        </authorList>
    </citation>
    <scope>NUCLEOTIDE SEQUENCE [LARGE SCALE GENOMIC DNA]</scope>
</reference>